<protein>
    <recommendedName>
        <fullName evidence="4">Transcriptional regulator</fullName>
    </recommendedName>
</protein>
<feature type="transmembrane region" description="Helical" evidence="1">
    <location>
        <begin position="84"/>
        <end position="104"/>
    </location>
</feature>
<organism evidence="2 3">
    <name type="scientific">Candidatus Marimicrobium litorale</name>
    <dbReference type="NCBI Taxonomy" id="2518991"/>
    <lineage>
        <taxon>Bacteria</taxon>
        <taxon>Pseudomonadati</taxon>
        <taxon>Pseudomonadota</taxon>
        <taxon>Gammaproteobacteria</taxon>
        <taxon>Cellvibrionales</taxon>
        <taxon>Halieaceae</taxon>
        <taxon>Marimicrobium</taxon>
    </lineage>
</organism>
<keyword evidence="1" id="KW-1133">Transmembrane helix</keyword>
<evidence type="ECO:0008006" key="4">
    <source>
        <dbReference type="Google" id="ProtNLM"/>
    </source>
</evidence>
<accession>A0ABT3T568</accession>
<dbReference type="Pfam" id="PF04246">
    <property type="entry name" value="RseC_MucC"/>
    <property type="match status" value="1"/>
</dbReference>
<dbReference type="InterPro" id="IPR026268">
    <property type="entry name" value="RseC"/>
</dbReference>
<keyword evidence="3" id="KW-1185">Reference proteome</keyword>
<dbReference type="EMBL" id="SHNO01000001">
    <property type="protein sequence ID" value="MCX2976634.1"/>
    <property type="molecule type" value="Genomic_DNA"/>
</dbReference>
<dbReference type="Proteomes" id="UP001143304">
    <property type="component" value="Unassembled WGS sequence"/>
</dbReference>
<evidence type="ECO:0000313" key="2">
    <source>
        <dbReference type="EMBL" id="MCX2976634.1"/>
    </source>
</evidence>
<keyword evidence="1" id="KW-0812">Transmembrane</keyword>
<dbReference type="PANTHER" id="PTHR35867">
    <property type="entry name" value="PROTEIN RSEC"/>
    <property type="match status" value="1"/>
</dbReference>
<feature type="transmembrane region" description="Helical" evidence="1">
    <location>
        <begin position="110"/>
        <end position="127"/>
    </location>
</feature>
<dbReference type="PANTHER" id="PTHR35867:SF1">
    <property type="entry name" value="PROTEIN RSEC"/>
    <property type="match status" value="1"/>
</dbReference>
<dbReference type="RefSeq" id="WP_279248376.1">
    <property type="nucleotide sequence ID" value="NZ_SHNO01000001.1"/>
</dbReference>
<comment type="caution">
    <text evidence="2">The sequence shown here is derived from an EMBL/GenBank/DDBJ whole genome shotgun (WGS) entry which is preliminary data.</text>
</comment>
<evidence type="ECO:0000313" key="3">
    <source>
        <dbReference type="Proteomes" id="UP001143304"/>
    </source>
</evidence>
<name>A0ABT3T568_9GAMM</name>
<reference evidence="2" key="1">
    <citation type="submission" date="2019-02" db="EMBL/GenBank/DDBJ databases">
        <authorList>
            <person name="Li S.-H."/>
        </authorList>
    </citation>
    <scope>NUCLEOTIDE SEQUENCE</scope>
    <source>
        <strain evidence="2">IMCC11814</strain>
    </source>
</reference>
<evidence type="ECO:0000256" key="1">
    <source>
        <dbReference type="SAM" id="Phobius"/>
    </source>
</evidence>
<gene>
    <name evidence="2" type="ORF">EYC82_04635</name>
</gene>
<sequence length="158" mass="16943">MLTENGRVVAVEPGGLWVETVRKSTCGACSVQKGCGHGILNRMTDGKRGYIRVLPGEQSIQDYRVDDEVRFSIPEEVILRGSMVAYLVPIVGLLAGAAGAAAWLPQMQDSAALLGAVGGFLVSLGLVRWHAVRHHDDPAYQPLLQGRVVAVAPHYSQV</sequence>
<dbReference type="InterPro" id="IPR007359">
    <property type="entry name" value="SigmaE_reg_RseC_MucC"/>
</dbReference>
<proteinExistence type="predicted"/>
<dbReference type="PIRSF" id="PIRSF004923">
    <property type="entry name" value="RseC"/>
    <property type="match status" value="1"/>
</dbReference>
<keyword evidence="1" id="KW-0472">Membrane</keyword>